<dbReference type="PANTHER" id="PTHR24074">
    <property type="entry name" value="CO-CHAPERONE PROTEIN DJLA"/>
    <property type="match status" value="1"/>
</dbReference>
<dbReference type="Pfam" id="PF00226">
    <property type="entry name" value="DnaJ"/>
    <property type="match status" value="1"/>
</dbReference>
<name>A0AAD7XPI7_9STRA</name>
<evidence type="ECO:0000256" key="2">
    <source>
        <dbReference type="SAM" id="SignalP"/>
    </source>
</evidence>
<evidence type="ECO:0000313" key="4">
    <source>
        <dbReference type="EMBL" id="KAJ8608884.1"/>
    </source>
</evidence>
<keyword evidence="1" id="KW-1133">Transmembrane helix</keyword>
<sequence length="172" mass="20034">VTLLVLLAGIVVLVEKYGEPNTHYEALGLAPTATRAEIRKRYKELALRWHPDKVEGRHRGASWICRAWQKLTGYDRHASRRFLRISEANQVLSDERARAAYDTHLRKHTLRVDDVPRASWSFARAVWWQLRLLSPFQTFVVLTSAVAALEYIALPLVCGLFYRQRMSRRVFF</sequence>
<dbReference type="PROSITE" id="PS50076">
    <property type="entry name" value="DNAJ_2"/>
    <property type="match status" value="1"/>
</dbReference>
<feature type="non-terminal residue" evidence="4">
    <location>
        <position position="1"/>
    </location>
</feature>
<dbReference type="AlphaFoldDB" id="A0AAD7XPI7"/>
<dbReference type="Proteomes" id="UP001230188">
    <property type="component" value="Unassembled WGS sequence"/>
</dbReference>
<protein>
    <recommendedName>
        <fullName evidence="3">J domain-containing protein</fullName>
    </recommendedName>
</protein>
<feature type="chain" id="PRO_5042062095" description="J domain-containing protein" evidence="2">
    <location>
        <begin position="19"/>
        <end position="172"/>
    </location>
</feature>
<gene>
    <name evidence="4" type="ORF">CTAYLR_005283</name>
</gene>
<proteinExistence type="predicted"/>
<accession>A0AAD7XPI7</accession>
<keyword evidence="1" id="KW-0812">Transmembrane</keyword>
<reference evidence="4" key="1">
    <citation type="submission" date="2023-01" db="EMBL/GenBank/DDBJ databases">
        <title>Metagenome sequencing of chrysophaentin producing Chrysophaeum taylorii.</title>
        <authorList>
            <person name="Davison J."/>
            <person name="Bewley C."/>
        </authorList>
    </citation>
    <scope>NUCLEOTIDE SEQUENCE</scope>
    <source>
        <strain evidence="4">NIES-1699</strain>
    </source>
</reference>
<organism evidence="4 5">
    <name type="scientific">Chrysophaeum taylorii</name>
    <dbReference type="NCBI Taxonomy" id="2483200"/>
    <lineage>
        <taxon>Eukaryota</taxon>
        <taxon>Sar</taxon>
        <taxon>Stramenopiles</taxon>
        <taxon>Ochrophyta</taxon>
        <taxon>Pelagophyceae</taxon>
        <taxon>Pelagomonadales</taxon>
        <taxon>Pelagomonadaceae</taxon>
        <taxon>Chrysophaeum</taxon>
    </lineage>
</organism>
<keyword evidence="5" id="KW-1185">Reference proteome</keyword>
<dbReference type="InterPro" id="IPR001623">
    <property type="entry name" value="DnaJ_domain"/>
</dbReference>
<evidence type="ECO:0000256" key="1">
    <source>
        <dbReference type="SAM" id="Phobius"/>
    </source>
</evidence>
<feature type="transmembrane region" description="Helical" evidence="1">
    <location>
        <begin position="136"/>
        <end position="162"/>
    </location>
</feature>
<feature type="signal peptide" evidence="2">
    <location>
        <begin position="1"/>
        <end position="18"/>
    </location>
</feature>
<evidence type="ECO:0000259" key="3">
    <source>
        <dbReference type="PROSITE" id="PS50076"/>
    </source>
</evidence>
<dbReference type="InterPro" id="IPR036869">
    <property type="entry name" value="J_dom_sf"/>
</dbReference>
<dbReference type="InterPro" id="IPR050817">
    <property type="entry name" value="DjlA_DnaK_co-chaperone"/>
</dbReference>
<feature type="domain" description="J" evidence="3">
    <location>
        <begin position="22"/>
        <end position="105"/>
    </location>
</feature>
<dbReference type="Gene3D" id="1.10.287.110">
    <property type="entry name" value="DnaJ domain"/>
    <property type="match status" value="1"/>
</dbReference>
<dbReference type="SUPFAM" id="SSF46565">
    <property type="entry name" value="Chaperone J-domain"/>
    <property type="match status" value="1"/>
</dbReference>
<keyword evidence="1" id="KW-0472">Membrane</keyword>
<dbReference type="CDD" id="cd06257">
    <property type="entry name" value="DnaJ"/>
    <property type="match status" value="1"/>
</dbReference>
<comment type="caution">
    <text evidence="4">The sequence shown here is derived from an EMBL/GenBank/DDBJ whole genome shotgun (WGS) entry which is preliminary data.</text>
</comment>
<evidence type="ECO:0000313" key="5">
    <source>
        <dbReference type="Proteomes" id="UP001230188"/>
    </source>
</evidence>
<dbReference type="EMBL" id="JAQMWT010000157">
    <property type="protein sequence ID" value="KAJ8608884.1"/>
    <property type="molecule type" value="Genomic_DNA"/>
</dbReference>
<keyword evidence="2" id="KW-0732">Signal</keyword>
<dbReference type="SMART" id="SM00271">
    <property type="entry name" value="DnaJ"/>
    <property type="match status" value="1"/>
</dbReference>
<dbReference type="PRINTS" id="PR00625">
    <property type="entry name" value="JDOMAIN"/>
</dbReference>